<sequence length="321" mass="29309">MQAKLFNAIKVTALAFALALGVSYVYAWTGPTQSPPGGNVATPINVSGVAQVKAGALTVGSLNAGSGAIFTTGNISGWNVVTNSLTTNALQIPGTTAGKVLTSDASGNATWQAPASVGGSHGKQRFTSNGMFTVPAGVTTIWVSMSGGGGGGGGGSVAGGTSPGQGGSGGISSFGTLLSTSGGVGGRAAGNSLPWNAGSAGGSGGAGGGGSSGYFAGAIGGAGGGSIFGAGGSPTGGVHVSIGGSAAAGAGSGFGAGGAGGPSAGGGGGGAHAVISQQITVVPFATHAITVGLGGTAGFGSDGQTNAFGGTGSPGFVLVEW</sequence>
<name>A0A1G2S7A3_9BACT</name>
<comment type="caution">
    <text evidence="3">The sequence shown here is derived from an EMBL/GenBank/DDBJ whole genome shotgun (WGS) entry which is preliminary data.</text>
</comment>
<feature type="chain" id="PRO_5009584342" description="PE-PGRS family protein" evidence="2">
    <location>
        <begin position="28"/>
        <end position="321"/>
    </location>
</feature>
<evidence type="ECO:0000256" key="2">
    <source>
        <dbReference type="SAM" id="SignalP"/>
    </source>
</evidence>
<accession>A0A1G2S7A3</accession>
<evidence type="ECO:0008006" key="5">
    <source>
        <dbReference type="Google" id="ProtNLM"/>
    </source>
</evidence>
<organism evidence="3 4">
    <name type="scientific">Candidatus Yonathbacteria bacterium RIFCSPHIGHO2_02_FULL_44_14</name>
    <dbReference type="NCBI Taxonomy" id="1802724"/>
    <lineage>
        <taxon>Bacteria</taxon>
        <taxon>Candidatus Yonathiibacteriota</taxon>
    </lineage>
</organism>
<dbReference type="Proteomes" id="UP000179118">
    <property type="component" value="Unassembled WGS sequence"/>
</dbReference>
<reference evidence="3 4" key="1">
    <citation type="journal article" date="2016" name="Nat. Commun.">
        <title>Thousands of microbial genomes shed light on interconnected biogeochemical processes in an aquifer system.</title>
        <authorList>
            <person name="Anantharaman K."/>
            <person name="Brown C.T."/>
            <person name="Hug L.A."/>
            <person name="Sharon I."/>
            <person name="Castelle C.J."/>
            <person name="Probst A.J."/>
            <person name="Thomas B.C."/>
            <person name="Singh A."/>
            <person name="Wilkins M.J."/>
            <person name="Karaoz U."/>
            <person name="Brodie E.L."/>
            <person name="Williams K.H."/>
            <person name="Hubbard S.S."/>
            <person name="Banfield J.F."/>
        </authorList>
    </citation>
    <scope>NUCLEOTIDE SEQUENCE [LARGE SCALE GENOMIC DNA]</scope>
</reference>
<feature type="signal peptide" evidence="2">
    <location>
        <begin position="1"/>
        <end position="27"/>
    </location>
</feature>
<dbReference type="EMBL" id="MHUT01000018">
    <property type="protein sequence ID" value="OHA80598.1"/>
    <property type="molecule type" value="Genomic_DNA"/>
</dbReference>
<gene>
    <name evidence="3" type="ORF">A3D51_00800</name>
</gene>
<dbReference type="AlphaFoldDB" id="A0A1G2S7A3"/>
<feature type="compositionally biased region" description="Gly residues" evidence="1">
    <location>
        <begin position="152"/>
        <end position="172"/>
    </location>
</feature>
<protein>
    <recommendedName>
        <fullName evidence="5">PE-PGRS family protein</fullName>
    </recommendedName>
</protein>
<evidence type="ECO:0000313" key="3">
    <source>
        <dbReference type="EMBL" id="OHA80598.1"/>
    </source>
</evidence>
<evidence type="ECO:0000313" key="4">
    <source>
        <dbReference type="Proteomes" id="UP000179118"/>
    </source>
</evidence>
<keyword evidence="2" id="KW-0732">Signal</keyword>
<evidence type="ECO:0000256" key="1">
    <source>
        <dbReference type="SAM" id="MobiDB-lite"/>
    </source>
</evidence>
<proteinExistence type="predicted"/>
<feature type="region of interest" description="Disordered" evidence="1">
    <location>
        <begin position="152"/>
        <end position="173"/>
    </location>
</feature>